<dbReference type="InterPro" id="IPR036390">
    <property type="entry name" value="WH_DNA-bd_sf"/>
</dbReference>
<dbReference type="SUPFAM" id="SSF46785">
    <property type="entry name" value="Winged helix' DNA-binding domain"/>
    <property type="match status" value="1"/>
</dbReference>
<gene>
    <name evidence="2" type="ORF">A9306_06030</name>
</gene>
<dbReference type="EMBL" id="LZNA01000021">
    <property type="protein sequence ID" value="OBX82791.1"/>
    <property type="molecule type" value="Genomic_DNA"/>
</dbReference>
<dbReference type="InterPro" id="IPR036388">
    <property type="entry name" value="WH-like_DNA-bd_sf"/>
</dbReference>
<protein>
    <submittedName>
        <fullName evidence="2">Uncharacterized protein</fullName>
    </submittedName>
</protein>
<reference evidence="2 3" key="1">
    <citation type="submission" date="2016-06" db="EMBL/GenBank/DDBJ databases">
        <title>Draft genome of Moraxella atlantae CCUG 59586.</title>
        <authorList>
            <person name="Salva-Serra F."/>
            <person name="Engstrom-Jakobsson H."/>
            <person name="Thorell K."/>
            <person name="Gonzales-Siles L."/>
            <person name="Karlsson R."/>
            <person name="Boulund F."/>
            <person name="Engstrand L."/>
            <person name="Kristiansson E."/>
            <person name="Moore E."/>
        </authorList>
    </citation>
    <scope>NUCLEOTIDE SEQUENCE [LARGE SCALE GENOMIC DNA]</scope>
    <source>
        <strain evidence="2 3">CCUG 59586</strain>
    </source>
</reference>
<evidence type="ECO:0000313" key="2">
    <source>
        <dbReference type="EMBL" id="OBX82791.1"/>
    </source>
</evidence>
<sequence>MQYLNKATGKGWTQIDFYDLRYMLMLLDKYPATKDLRVNVIDVAIKEINEKSPIKAEYELIKKGRKYTAVKFTFELKEKDKKKKGDTERDPNTIDWVNGATDNELKKAPSWQTKGLSDAQIRKIGVNKQEFIDANSGKISPNDHRSYDEIFESWKPQLKDPKQAVTFNKVQELLDRKRTS</sequence>
<comment type="caution">
    <text evidence="2">The sequence shown here is derived from an EMBL/GenBank/DDBJ whole genome shotgun (WGS) entry which is preliminary data.</text>
</comment>
<evidence type="ECO:0000256" key="1">
    <source>
        <dbReference type="SAM" id="MobiDB-lite"/>
    </source>
</evidence>
<organism evidence="2 3">
    <name type="scientific">Faucicola atlantae</name>
    <dbReference type="NCBI Taxonomy" id="34059"/>
    <lineage>
        <taxon>Bacteria</taxon>
        <taxon>Pseudomonadati</taxon>
        <taxon>Pseudomonadota</taxon>
        <taxon>Gammaproteobacteria</taxon>
        <taxon>Moraxellales</taxon>
        <taxon>Moraxellaceae</taxon>
        <taxon>Faucicola</taxon>
    </lineage>
</organism>
<dbReference type="Pfam" id="PF21205">
    <property type="entry name" value="Rep3_C"/>
    <property type="match status" value="1"/>
</dbReference>
<keyword evidence="3" id="KW-1185">Reference proteome</keyword>
<evidence type="ECO:0000313" key="3">
    <source>
        <dbReference type="Proteomes" id="UP000092616"/>
    </source>
</evidence>
<accession>A0A1B8QHD5</accession>
<dbReference type="Proteomes" id="UP000092616">
    <property type="component" value="Unassembled WGS sequence"/>
</dbReference>
<dbReference type="Gene3D" id="1.10.10.10">
    <property type="entry name" value="Winged helix-like DNA-binding domain superfamily/Winged helix DNA-binding domain"/>
    <property type="match status" value="1"/>
</dbReference>
<feature type="region of interest" description="Disordered" evidence="1">
    <location>
        <begin position="78"/>
        <end position="98"/>
    </location>
</feature>
<name>A0A1B8QHD5_9GAMM</name>
<proteinExistence type="predicted"/>
<feature type="compositionally biased region" description="Basic and acidic residues" evidence="1">
    <location>
        <begin position="78"/>
        <end position="92"/>
    </location>
</feature>
<dbReference type="AlphaFoldDB" id="A0A1B8QHD5"/>